<name>A0A0K1SMA8_9CREN</name>
<keyword evidence="1" id="KW-1133">Transmembrane helix</keyword>
<proteinExistence type="predicted"/>
<reference evidence="6 7" key="2">
    <citation type="submission" date="2015-07" db="EMBL/GenBank/DDBJ databases">
        <title>Physiological, transcriptional responses and genome re-sequencing of acid resistant extremely thermoacidophilic Metallosphaera sedula SARC-M1.</title>
        <authorList>
            <person name="Ai C."/>
            <person name="McCarthy S."/>
            <person name="Eckrich V."/>
            <person name="Rudrappa D."/>
            <person name="Qiu G."/>
            <person name="Blum P."/>
        </authorList>
    </citation>
    <scope>NUCLEOTIDE SEQUENCE [LARGE SCALE GENOMIC DNA]</scope>
    <source>
        <strain evidence="6 7">SARC-M1</strain>
    </source>
</reference>
<evidence type="ECO:0000313" key="3">
    <source>
        <dbReference type="EMBL" id="AKV75745.1"/>
    </source>
</evidence>
<dbReference type="EMBL" id="CP012174">
    <property type="protein sequence ID" value="AKV77992.1"/>
    <property type="molecule type" value="Genomic_DNA"/>
</dbReference>
<feature type="transmembrane region" description="Helical" evidence="1">
    <location>
        <begin position="202"/>
        <end position="219"/>
    </location>
</feature>
<feature type="transmembrane region" description="Helical" evidence="1">
    <location>
        <begin position="120"/>
        <end position="137"/>
    </location>
</feature>
<evidence type="ECO:0000313" key="10">
    <source>
        <dbReference type="Proteomes" id="UP000062475"/>
    </source>
</evidence>
<protein>
    <submittedName>
        <fullName evidence="3">Uncharacterized protein</fullName>
    </submittedName>
</protein>
<dbReference type="EMBL" id="CP012175">
    <property type="protein sequence ID" value="AKV80237.1"/>
    <property type="molecule type" value="Genomic_DNA"/>
</dbReference>
<evidence type="ECO:0000256" key="1">
    <source>
        <dbReference type="SAM" id="Phobius"/>
    </source>
</evidence>
<feature type="transmembrane region" description="Helical" evidence="1">
    <location>
        <begin position="304"/>
        <end position="323"/>
    </location>
</feature>
<dbReference type="Proteomes" id="UP000061362">
    <property type="component" value="Chromosome"/>
</dbReference>
<reference evidence="8 9" key="1">
    <citation type="journal article" date="2015" name="Genome Announc.">
        <title>Complete Genome Sequences of Evolved Arsenate-Resistant Metallosphaera sedula Strains.</title>
        <authorList>
            <person name="Ai C."/>
            <person name="McCarthy S."/>
            <person name="Schackwitz W."/>
            <person name="Martin J."/>
            <person name="Lipzen A."/>
            <person name="Blum P."/>
        </authorList>
    </citation>
    <scope>NUCLEOTIDE SEQUENCE [LARGE SCALE GENOMIC DNA]</scope>
    <source>
        <strain evidence="4 9">ARS120-1</strain>
        <strain evidence="5 8">ARS120-2</strain>
        <strain evidence="2 11">ARS50-1</strain>
        <strain evidence="3 10">ARS50-2</strain>
    </source>
</reference>
<evidence type="ECO:0000313" key="9">
    <source>
        <dbReference type="Proteomes" id="UP000062398"/>
    </source>
</evidence>
<dbReference type="EMBL" id="CP012173">
    <property type="protein sequence ID" value="AKV75745.1"/>
    <property type="molecule type" value="Genomic_DNA"/>
</dbReference>
<feature type="transmembrane region" description="Helical" evidence="1">
    <location>
        <begin position="256"/>
        <end position="274"/>
    </location>
</feature>
<feature type="transmembrane region" description="Helical" evidence="1">
    <location>
        <begin position="231"/>
        <end position="250"/>
    </location>
</feature>
<feature type="transmembrane region" description="Helical" evidence="1">
    <location>
        <begin position="66"/>
        <end position="87"/>
    </location>
</feature>
<dbReference type="Proteomes" id="UP000062475">
    <property type="component" value="Chromosome"/>
</dbReference>
<dbReference type="EMBL" id="CP012172">
    <property type="protein sequence ID" value="AKV73503.1"/>
    <property type="molecule type" value="Genomic_DNA"/>
</dbReference>
<evidence type="ECO:0000313" key="4">
    <source>
        <dbReference type="EMBL" id="AKV77992.1"/>
    </source>
</evidence>
<accession>A0A0K1SMA8</accession>
<evidence type="ECO:0000313" key="8">
    <source>
        <dbReference type="Proteomes" id="UP000061362"/>
    </source>
</evidence>
<dbReference type="RefSeq" id="WP_048059959.1">
    <property type="nucleotide sequence ID" value="NZ_AP019770.1"/>
</dbReference>
<feature type="transmembrane region" description="Helical" evidence="1">
    <location>
        <begin position="149"/>
        <end position="168"/>
    </location>
</feature>
<dbReference type="Proteomes" id="UP000056255">
    <property type="component" value="Chromosome"/>
</dbReference>
<organism evidence="3 10">
    <name type="scientific">Metallosphaera sedula</name>
    <dbReference type="NCBI Taxonomy" id="43687"/>
    <lineage>
        <taxon>Archaea</taxon>
        <taxon>Thermoproteota</taxon>
        <taxon>Thermoprotei</taxon>
        <taxon>Sulfolobales</taxon>
        <taxon>Sulfolobaceae</taxon>
        <taxon>Metallosphaera</taxon>
    </lineage>
</organism>
<keyword evidence="1" id="KW-0472">Membrane</keyword>
<feature type="transmembrane region" description="Helical" evidence="1">
    <location>
        <begin position="93"/>
        <end position="113"/>
    </location>
</feature>
<evidence type="ECO:0000313" key="2">
    <source>
        <dbReference type="EMBL" id="AKV73503.1"/>
    </source>
</evidence>
<dbReference type="OrthoDB" id="34763at2157"/>
<dbReference type="AlphaFoldDB" id="A0A0K1SMA8"/>
<dbReference type="Proteomes" id="UP000062398">
    <property type="component" value="Chromosome"/>
</dbReference>
<dbReference type="GeneID" id="91754793"/>
<keyword evidence="1" id="KW-0812">Transmembrane</keyword>
<feature type="transmembrane region" description="Helical" evidence="1">
    <location>
        <begin position="24"/>
        <end position="45"/>
    </location>
</feature>
<dbReference type="Proteomes" id="UP000068832">
    <property type="component" value="Chromosome"/>
</dbReference>
<sequence>MKRLVFFAINSVAPLTLMTLHSSLRDAILSSLIISPLGISLYLYLRSSWPKTGLYDAIQGSRLGKVQLYSWVVSYFLYLSYTLDYAVFYDLNLHGVVAYSLLGLLTLLTGLVLLGRAEMLLIPLALGQLGLAFLYWTPSPAQAQHTIDFLDILNSSLLLVCMTLIPYADGEPKMAWVVPISLGVGVGSLIAGSFLVTPLSQIYGSISMIGLVMVEGLALNRVFRSQKVNPMFLLTGFLVSVLISLISPLTYYNLTIAPSVALLYLSLFLAFAYLLTGVGRIFSWASAGLMMYGLYNSFLVGDLIQQVSILLAIFVIVLVGLTLKRKGASTP</sequence>
<evidence type="ECO:0000313" key="7">
    <source>
        <dbReference type="Proteomes" id="UP000056255"/>
    </source>
</evidence>
<dbReference type="EMBL" id="CP012176">
    <property type="protein sequence ID" value="AKV82483.1"/>
    <property type="molecule type" value="Genomic_DNA"/>
</dbReference>
<dbReference type="PATRIC" id="fig|43687.5.peg.357"/>
<evidence type="ECO:0000313" key="5">
    <source>
        <dbReference type="EMBL" id="AKV80237.1"/>
    </source>
</evidence>
<feature type="transmembrane region" description="Helical" evidence="1">
    <location>
        <begin position="175"/>
        <end position="196"/>
    </location>
</feature>
<gene>
    <name evidence="2" type="ORF">MsedA_0359</name>
    <name evidence="3" type="ORF">MsedB_0359</name>
    <name evidence="4" type="ORF">MsedC_0358</name>
    <name evidence="5" type="ORF">MsedD_0359</name>
    <name evidence="6" type="ORF">MsedE_0359</name>
</gene>
<evidence type="ECO:0000313" key="11">
    <source>
        <dbReference type="Proteomes" id="UP000068832"/>
    </source>
</evidence>
<evidence type="ECO:0000313" key="6">
    <source>
        <dbReference type="EMBL" id="AKV82483.1"/>
    </source>
</evidence>